<keyword evidence="2" id="KW-1185">Reference proteome</keyword>
<evidence type="ECO:0000313" key="2">
    <source>
        <dbReference type="Proteomes" id="UP001144978"/>
    </source>
</evidence>
<accession>A0ACC1MQU3</accession>
<dbReference type="EMBL" id="JANSHE010005893">
    <property type="protein sequence ID" value="KAJ2968903.1"/>
    <property type="molecule type" value="Genomic_DNA"/>
</dbReference>
<gene>
    <name evidence="1" type="ORF">NUW54_g13089</name>
</gene>
<dbReference type="Proteomes" id="UP001144978">
    <property type="component" value="Unassembled WGS sequence"/>
</dbReference>
<reference evidence="1" key="1">
    <citation type="submission" date="2022-08" db="EMBL/GenBank/DDBJ databases">
        <title>Genome Sequence of Pycnoporus sanguineus.</title>
        <authorList>
            <person name="Buettner E."/>
        </authorList>
    </citation>
    <scope>NUCLEOTIDE SEQUENCE</scope>
    <source>
        <strain evidence="1">CG-C14</strain>
    </source>
</reference>
<proteinExistence type="predicted"/>
<organism evidence="1 2">
    <name type="scientific">Trametes sanguinea</name>
    <dbReference type="NCBI Taxonomy" id="158606"/>
    <lineage>
        <taxon>Eukaryota</taxon>
        <taxon>Fungi</taxon>
        <taxon>Dikarya</taxon>
        <taxon>Basidiomycota</taxon>
        <taxon>Agaricomycotina</taxon>
        <taxon>Agaricomycetes</taxon>
        <taxon>Polyporales</taxon>
        <taxon>Polyporaceae</taxon>
        <taxon>Trametes</taxon>
    </lineage>
</organism>
<protein>
    <submittedName>
        <fullName evidence="1">Uncharacterized protein</fullName>
    </submittedName>
</protein>
<evidence type="ECO:0000313" key="1">
    <source>
        <dbReference type="EMBL" id="KAJ2968903.1"/>
    </source>
</evidence>
<name>A0ACC1MQU3_9APHY</name>
<sequence>MELSRDGWSCIKCYFADRPVFPNLRNLRWQLVEADFEIGSVVHFLSPSLRTLEFSCRNTSRNAVAQQSLDTWSDRLRLVMDDISTRVPQLAKLSLSYSGSLTAAQFLTPLSLTSHPFLRHLTLEGSPDKALEFPDIVILSRIPQLESLMLNGGHHASQGISNPSESGHTQSQHVEFPRLRSLHFLNYYSALNPLDEWITSATLQSLQFDQYSFFNAPNVRQNCDTWTRAFPSLRSFTCTFTYWNTIRGTGGLPLANEHESISALFSPLLGVSGMRRASFGIANIPVVVDDNDIVAFSQSWPSLEALSITTRPYRGDSPRITVGLSSLLSLARNCPHLASLNLKSLNIDSVALSQLPSSTPKQYILRTLQVHNDLEPAVHRLLADKVFPNLSCEP</sequence>
<comment type="caution">
    <text evidence="1">The sequence shown here is derived from an EMBL/GenBank/DDBJ whole genome shotgun (WGS) entry which is preliminary data.</text>
</comment>